<protein>
    <submittedName>
        <fullName evidence="4">Phosphoribosyltransferase</fullName>
    </submittedName>
</protein>
<evidence type="ECO:0000256" key="1">
    <source>
        <dbReference type="ARBA" id="ARBA00022676"/>
    </source>
</evidence>
<dbReference type="PANTHER" id="PTHR43363:SF3">
    <property type="entry name" value="XANTHINE-GUANINE PHOSPHORIBOSYLTRANSFERASE"/>
    <property type="match status" value="1"/>
</dbReference>
<dbReference type="InterPro" id="IPR029057">
    <property type="entry name" value="PRTase-like"/>
</dbReference>
<dbReference type="PANTHER" id="PTHR43363">
    <property type="entry name" value="HYPOXANTHINE PHOSPHORIBOSYLTRANSFERASE"/>
    <property type="match status" value="1"/>
</dbReference>
<evidence type="ECO:0000313" key="5">
    <source>
        <dbReference type="Proteomes" id="UP000600774"/>
    </source>
</evidence>
<proteinExistence type="predicted"/>
<sequence length="213" mass="24272">MSFGEVSRLSRLLARKIKATGYKPDLIIAIGRGGFVPGRLISDFLLFNELTTMKVEHYTRGAEMGAEARIKYPIPVDISGKKVLIVDDITDTGDTLSISVAYAQSLNPAEIKTAVLQHKTCSSFTPDFYAQKIIMWRWIIYPWARYEDLAGFAEKILGDRTLDIARIITEFKTRYEIGVREKELLEILQDLAERNEIERVETEKLVGWRVKGK</sequence>
<dbReference type="Proteomes" id="UP000600774">
    <property type="component" value="Unassembled WGS sequence"/>
</dbReference>
<dbReference type="SUPFAM" id="SSF53271">
    <property type="entry name" value="PRTase-like"/>
    <property type="match status" value="1"/>
</dbReference>
<dbReference type="GO" id="GO:0016757">
    <property type="term" value="F:glycosyltransferase activity"/>
    <property type="evidence" value="ECO:0007669"/>
    <property type="project" value="UniProtKB-KW"/>
</dbReference>
<dbReference type="GeneID" id="32154425"/>
<comment type="caution">
    <text evidence="4">The sequence shown here is derived from an EMBL/GenBank/DDBJ whole genome shotgun (WGS) entry which is preliminary data.</text>
</comment>
<gene>
    <name evidence="4" type="ORF">HA338_02950</name>
</gene>
<dbReference type="InterPro" id="IPR000836">
    <property type="entry name" value="PRTase_dom"/>
</dbReference>
<dbReference type="Pfam" id="PF00156">
    <property type="entry name" value="Pribosyltran"/>
    <property type="match status" value="1"/>
</dbReference>
<evidence type="ECO:0000313" key="4">
    <source>
        <dbReference type="EMBL" id="HIH93024.1"/>
    </source>
</evidence>
<dbReference type="Gene3D" id="3.40.50.2020">
    <property type="match status" value="1"/>
</dbReference>
<name>A0A832SE80_9EURY</name>
<keyword evidence="2 4" id="KW-0808">Transferase</keyword>
<dbReference type="EMBL" id="DUJU01000035">
    <property type="protein sequence ID" value="HIH93024.1"/>
    <property type="molecule type" value="Genomic_DNA"/>
</dbReference>
<evidence type="ECO:0000256" key="2">
    <source>
        <dbReference type="ARBA" id="ARBA00022679"/>
    </source>
</evidence>
<dbReference type="AlphaFoldDB" id="A0A832SE80"/>
<dbReference type="CDD" id="cd06223">
    <property type="entry name" value="PRTases_typeI"/>
    <property type="match status" value="1"/>
</dbReference>
<reference evidence="4" key="1">
    <citation type="journal article" date="2020" name="bioRxiv">
        <title>A rank-normalized archaeal taxonomy based on genome phylogeny resolves widespread incomplete and uneven classifications.</title>
        <authorList>
            <person name="Rinke C."/>
            <person name="Chuvochina M."/>
            <person name="Mussig A.J."/>
            <person name="Chaumeil P.-A."/>
            <person name="Waite D.W."/>
            <person name="Whitman W.B."/>
            <person name="Parks D.H."/>
            <person name="Hugenholtz P."/>
        </authorList>
    </citation>
    <scope>NUCLEOTIDE SEQUENCE</scope>
    <source>
        <strain evidence="4">UBA8876</strain>
    </source>
</reference>
<feature type="domain" description="Phosphoribosyltransferase" evidence="3">
    <location>
        <begin position="11"/>
        <end position="138"/>
    </location>
</feature>
<accession>A0A832SE80</accession>
<dbReference type="RefSeq" id="WP_157860472.1">
    <property type="nucleotide sequence ID" value="NZ_DUJU01000035.1"/>
</dbReference>
<evidence type="ECO:0000259" key="3">
    <source>
        <dbReference type="Pfam" id="PF00156"/>
    </source>
</evidence>
<organism evidence="4 5">
    <name type="scientific">Methanosarcina acetivorans</name>
    <dbReference type="NCBI Taxonomy" id="2214"/>
    <lineage>
        <taxon>Archaea</taxon>
        <taxon>Methanobacteriati</taxon>
        <taxon>Methanobacteriota</taxon>
        <taxon>Stenosarchaea group</taxon>
        <taxon>Methanomicrobia</taxon>
        <taxon>Methanosarcinales</taxon>
        <taxon>Methanosarcinaceae</taxon>
        <taxon>Methanosarcina</taxon>
    </lineage>
</organism>
<keyword evidence="1 4" id="KW-0328">Glycosyltransferase</keyword>